<dbReference type="Proteomes" id="UP001642482">
    <property type="component" value="Unassembled WGS sequence"/>
</dbReference>
<reference evidence="1 2" key="1">
    <citation type="submission" date="2024-01" db="EMBL/GenBank/DDBJ databases">
        <authorList>
            <person name="Allen C."/>
            <person name="Tagirdzhanova G."/>
        </authorList>
    </citation>
    <scope>NUCLEOTIDE SEQUENCE [LARGE SCALE GENOMIC DNA]</scope>
</reference>
<keyword evidence="2" id="KW-1185">Reference proteome</keyword>
<organism evidence="1 2">
    <name type="scientific">Sporothrix eucalyptigena</name>
    <dbReference type="NCBI Taxonomy" id="1812306"/>
    <lineage>
        <taxon>Eukaryota</taxon>
        <taxon>Fungi</taxon>
        <taxon>Dikarya</taxon>
        <taxon>Ascomycota</taxon>
        <taxon>Pezizomycotina</taxon>
        <taxon>Sordariomycetes</taxon>
        <taxon>Sordariomycetidae</taxon>
        <taxon>Ophiostomatales</taxon>
        <taxon>Ophiostomataceae</taxon>
        <taxon>Sporothrix</taxon>
    </lineage>
</organism>
<comment type="caution">
    <text evidence="1">The sequence shown here is derived from an EMBL/GenBank/DDBJ whole genome shotgun (WGS) entry which is preliminary data.</text>
</comment>
<dbReference type="EMBL" id="CAWUHD010000154">
    <property type="protein sequence ID" value="CAK7235840.1"/>
    <property type="molecule type" value="Genomic_DNA"/>
</dbReference>
<proteinExistence type="predicted"/>
<accession>A0ABP0CUP4</accession>
<evidence type="ECO:0000313" key="2">
    <source>
        <dbReference type="Proteomes" id="UP001642482"/>
    </source>
</evidence>
<evidence type="ECO:0000313" key="1">
    <source>
        <dbReference type="EMBL" id="CAK7235840.1"/>
    </source>
</evidence>
<sequence>MAPTAPDIAYDGPEVERVYENSLLHWQKALVRAKSLPDAAAPASLHVECVLNRTPCLPSTLPRDIDSIKGFTTWKSMSKQCQQQKQEPEESFCLRQAHRIICTVSSSHGFANWDGTPHNGVALLVLGWAYIFGASLAERQSLAVEYGELLLYNRRSSSPSQAVVYLEYASPDERLWWKAVTSQGVGWSIAGDQHSPWGVHVGDIGLIIGDASDDEGNGKTLPPPPTARQAAQYLARLCAVYQLGRQCSAALAAVLTFPLHASKHFQGSATISLPQPRLPVRVDPLDTSRTDFSLPVPDEFEHLGYYMALSLSPRILGPSLWSIFWVPDVPCNLAGAWVQPAVSILQPILADAADLELLAKVLSFTRAAPLWLGVALCGYGRVVKSILPYLQTLSPFSHTIPSMTAAAWTGLPSSFFHVHSLTTYVPGGMVSRAQVWRLRHDFHTEYTKDEGFYNLPPYGWPPFGQMREEDVELQIRRHLACKHRWAYKSYTWLLGKTDNVVDAGFIIDTFKPTQVTRRRAAPDASQDQQLCHRKPVLNLDNIRELSEKVTKSVFCWSCTQVEFGFGGTVVARLPDQGRTEKPHSPERSRDFVDASVNAWLRGIRPDDAA</sequence>
<gene>
    <name evidence="1" type="ORF">SEUCBS140593_009415</name>
</gene>
<name>A0ABP0CUP4_9PEZI</name>
<protein>
    <submittedName>
        <fullName evidence="1">Uncharacterized protein</fullName>
    </submittedName>
</protein>